<sequence length="243" mass="27162">MERTKPTTVWIDGKEVGTNSNISTAQQYELSSYLSPGSHDIAIIVDNGKQAVPEKVYGSSHAYSSSTQTNWNGIIGDFFHKIHSFSSRYLITSQSCRISAFYIRSRNKSTIKRISYVLFGIQSETVLLSTGSFWGFLPVLIPVVFSIHMRFLVCTFSSRIRDFGADSPALGAGKLVLVRQKSFVGQGHNLLCSLEQRILINSDCHATFTQKEVFSDQILFQYPLLKRSITAWLSVSIRTSGDI</sequence>
<dbReference type="AlphaFoldDB" id="K6A8N5"/>
<dbReference type="SUPFAM" id="SSF49785">
    <property type="entry name" value="Galactose-binding domain-like"/>
    <property type="match status" value="1"/>
</dbReference>
<dbReference type="InterPro" id="IPR008979">
    <property type="entry name" value="Galactose-bd-like_sf"/>
</dbReference>
<dbReference type="Proteomes" id="UP000006271">
    <property type="component" value="Unassembled WGS sequence"/>
</dbReference>
<evidence type="ECO:0000313" key="2">
    <source>
        <dbReference type="Proteomes" id="UP000006271"/>
    </source>
</evidence>
<reference evidence="1 2" key="1">
    <citation type="submission" date="2012-02" db="EMBL/GenBank/DDBJ databases">
        <title>The Genome Sequence of Parabacteroides merdae CL03T12C32.</title>
        <authorList>
            <consortium name="The Broad Institute Genome Sequencing Platform"/>
            <person name="Earl A."/>
            <person name="Ward D."/>
            <person name="Feldgarden M."/>
            <person name="Gevers D."/>
            <person name="Zitomersky N.L."/>
            <person name="Coyne M.J."/>
            <person name="Comstock L.E."/>
            <person name="Young S.K."/>
            <person name="Zeng Q."/>
            <person name="Gargeya S."/>
            <person name="Fitzgerald M."/>
            <person name="Haas B."/>
            <person name="Abouelleil A."/>
            <person name="Alvarado L."/>
            <person name="Arachchi H.M."/>
            <person name="Berlin A."/>
            <person name="Chapman S.B."/>
            <person name="Gearin G."/>
            <person name="Goldberg J."/>
            <person name="Griggs A."/>
            <person name="Gujja S."/>
            <person name="Hansen M."/>
            <person name="Heiman D."/>
            <person name="Howarth C."/>
            <person name="Larimer J."/>
            <person name="Lui A."/>
            <person name="MacDonald P.J.P."/>
            <person name="McCowen C."/>
            <person name="Montmayeur A."/>
            <person name="Murphy C."/>
            <person name="Neiman D."/>
            <person name="Pearson M."/>
            <person name="Priest M."/>
            <person name="Roberts A."/>
            <person name="Saif S."/>
            <person name="Shea T."/>
            <person name="Sisk P."/>
            <person name="Stolte C."/>
            <person name="Sykes S."/>
            <person name="Wortman J."/>
            <person name="Nusbaum C."/>
            <person name="Birren B."/>
        </authorList>
    </citation>
    <scope>NUCLEOTIDE SEQUENCE [LARGE SCALE GENOMIC DNA]</scope>
    <source>
        <strain evidence="1 2">CL03T12C32</strain>
    </source>
</reference>
<dbReference type="EMBL" id="AGZQ01000011">
    <property type="protein sequence ID" value="EKN12033.1"/>
    <property type="molecule type" value="Genomic_DNA"/>
</dbReference>
<dbReference type="HOGENOM" id="CLU_1141731_0_0_10"/>
<organism evidence="1 2">
    <name type="scientific">Parabacteroides merdae CL03T12C32</name>
    <dbReference type="NCBI Taxonomy" id="999420"/>
    <lineage>
        <taxon>Bacteria</taxon>
        <taxon>Pseudomonadati</taxon>
        <taxon>Bacteroidota</taxon>
        <taxon>Bacteroidia</taxon>
        <taxon>Bacteroidales</taxon>
        <taxon>Tannerellaceae</taxon>
        <taxon>Parabacteroides</taxon>
    </lineage>
</organism>
<name>K6A8N5_9BACT</name>
<evidence type="ECO:0000313" key="1">
    <source>
        <dbReference type="EMBL" id="EKN12033.1"/>
    </source>
</evidence>
<proteinExistence type="predicted"/>
<accession>K6A8N5</accession>
<dbReference type="Gene3D" id="2.60.120.260">
    <property type="entry name" value="Galactose-binding domain-like"/>
    <property type="match status" value="1"/>
</dbReference>
<dbReference type="PATRIC" id="fig|999420.3.peg.2210"/>
<protein>
    <submittedName>
        <fullName evidence="1">Uncharacterized protein</fullName>
    </submittedName>
</protein>
<comment type="caution">
    <text evidence="1">The sequence shown here is derived from an EMBL/GenBank/DDBJ whole genome shotgun (WGS) entry which is preliminary data.</text>
</comment>
<gene>
    <name evidence="1" type="ORF">HMPREF1060_02148</name>
</gene>